<feature type="binding site" evidence="7">
    <location>
        <position position="357"/>
    </location>
    <ligand>
        <name>Mg(2+)</name>
        <dbReference type="ChEBI" id="CHEBI:18420"/>
    </ligand>
</feature>
<evidence type="ECO:0000259" key="9">
    <source>
        <dbReference type="PROSITE" id="PS51278"/>
    </source>
</evidence>
<dbReference type="EMBL" id="CP073084">
    <property type="protein sequence ID" value="QUE53605.1"/>
    <property type="molecule type" value="Genomic_DNA"/>
</dbReference>
<dbReference type="Gene3D" id="3.60.20.10">
    <property type="entry name" value="Glutamine Phosphoribosylpyrophosphate, subunit 1, domain 1"/>
    <property type="match status" value="1"/>
</dbReference>
<dbReference type="Proteomes" id="UP000677616">
    <property type="component" value="Chromosome"/>
</dbReference>
<proteinExistence type="inferred from homology"/>
<dbReference type="InterPro" id="IPR000836">
    <property type="entry name" value="PRTase_dom"/>
</dbReference>
<dbReference type="GO" id="GO:0004044">
    <property type="term" value="F:amidophosphoribosyltransferase activity"/>
    <property type="evidence" value="ECO:0007669"/>
    <property type="project" value="UniProtKB-EC"/>
</dbReference>
<evidence type="ECO:0000313" key="11">
    <source>
        <dbReference type="Proteomes" id="UP000677616"/>
    </source>
</evidence>
<comment type="similarity">
    <text evidence="2 7 8">In the C-terminal section; belongs to the purine/pyrimidine phosphoribosyltransferase family.</text>
</comment>
<comment type="cofactor">
    <cofactor evidence="7">
        <name>Mg(2+)</name>
        <dbReference type="ChEBI" id="CHEBI:18420"/>
    </cofactor>
    <text evidence="7">Binds 1 Mg(2+) ion per subunit.</text>
</comment>
<organism evidence="10 11">
    <name type="scientific">Streptococcus oriscaviae</name>
    <dbReference type="NCBI Taxonomy" id="2781599"/>
    <lineage>
        <taxon>Bacteria</taxon>
        <taxon>Bacillati</taxon>
        <taxon>Bacillota</taxon>
        <taxon>Bacilli</taxon>
        <taxon>Lactobacillales</taxon>
        <taxon>Streptococcaceae</taxon>
        <taxon>Streptococcus</taxon>
    </lineage>
</organism>
<comment type="catalytic activity">
    <reaction evidence="7 8">
        <text>5-phospho-beta-D-ribosylamine + L-glutamate + diphosphate = 5-phospho-alpha-D-ribose 1-diphosphate + L-glutamine + H2O</text>
        <dbReference type="Rhea" id="RHEA:14905"/>
        <dbReference type="ChEBI" id="CHEBI:15377"/>
        <dbReference type="ChEBI" id="CHEBI:29985"/>
        <dbReference type="ChEBI" id="CHEBI:33019"/>
        <dbReference type="ChEBI" id="CHEBI:58017"/>
        <dbReference type="ChEBI" id="CHEBI:58359"/>
        <dbReference type="ChEBI" id="CHEBI:58681"/>
        <dbReference type="EC" id="2.4.2.14"/>
    </reaction>
</comment>
<feature type="binding site" evidence="7">
    <location>
        <position position="295"/>
    </location>
    <ligand>
        <name>Mg(2+)</name>
        <dbReference type="ChEBI" id="CHEBI:18420"/>
    </ligand>
</feature>
<dbReference type="Pfam" id="PF00156">
    <property type="entry name" value="Pribosyltran"/>
    <property type="match status" value="1"/>
</dbReference>
<dbReference type="EC" id="2.4.2.14" evidence="7"/>
<keyword evidence="3 7" id="KW-0328">Glycosyltransferase</keyword>
<dbReference type="InterPro" id="IPR029055">
    <property type="entry name" value="Ntn_hydrolases_N"/>
</dbReference>
<accession>A0ABX7YIM8</accession>
<keyword evidence="7" id="KW-0479">Metal-binding</keyword>
<comment type="pathway">
    <text evidence="1 7 8">Purine metabolism; IMP biosynthesis via de novo pathway; N(1)-(5-phospho-D-ribosyl)glycinamide from 5-phospho-alpha-D-ribose 1-diphosphate: step 1/2.</text>
</comment>
<evidence type="ECO:0000256" key="3">
    <source>
        <dbReference type="ARBA" id="ARBA00022676"/>
    </source>
</evidence>
<keyword evidence="7" id="KW-0460">Magnesium</keyword>
<feature type="binding site" evidence="7">
    <location>
        <position position="358"/>
    </location>
    <ligand>
        <name>Mg(2+)</name>
        <dbReference type="ChEBI" id="CHEBI:18420"/>
    </ligand>
</feature>
<feature type="domain" description="Glutamine amidotransferase type-2" evidence="9">
    <location>
        <begin position="12"/>
        <end position="232"/>
    </location>
</feature>
<comment type="caution">
    <text evidence="7">Lacks conserved residue(s) required for the propagation of feature annotation.</text>
</comment>
<keyword evidence="4 7" id="KW-0808">Transferase</keyword>
<sequence>MTYEVKSLNEECGVFGIWGHPQAAQVTYFGLHSLQHRGQEGAGILSNDGGRLNRYRDTGLLAEVFKNPSDLEKLTGSAAIGHVRYATAGTASINNIQPFHFEFADMEFGLAHNGNLINAVSLKAELERNGAIFSSSSDTEILAHLIRRSHNPSLMGKIKEALSTVKGGFAYILMLEDKMIAALDPNGFRPLSIGQMANGAWVVSSETCAFEVVGAKWVRDVRPGEIVIIDDSGVHYDSYTDDTQLAICSMEYVYFARPDSVIHGVNVHAARKKMGRRLAQEFQHEADIVVGVPNSSLSAASGFSEESGLPNEMGLIKNQYTQRTFIQPTQELREQGVRMKLSAVSSIVKGKRVVMVDDSIVRGTTSRRIVQLLREAGAAEVHVAIGSPELKYPCFYGIDIQNRRELISANHTVDEVCEIIGADSLTYLSLEGMIEAIGIDTDAPNGGLCVAYFDGKFPTPLYDYEEEYIRSLEEKTSFYIDNVKKG</sequence>
<evidence type="ECO:0000313" key="10">
    <source>
        <dbReference type="EMBL" id="QUE53605.1"/>
    </source>
</evidence>
<reference evidence="10 11" key="1">
    <citation type="submission" date="2021-04" db="EMBL/GenBank/DDBJ databases">
        <title>Complete genome sequence of a novel Streptococcus species.</title>
        <authorList>
            <person name="Teng J.L.L."/>
        </authorList>
    </citation>
    <scope>NUCLEOTIDE SEQUENCE [LARGE SCALE GENOMIC DNA]</scope>
    <source>
        <strain evidence="10 11">HKU75</strain>
    </source>
</reference>
<dbReference type="RefSeq" id="WP_212569778.1">
    <property type="nucleotide sequence ID" value="NZ_CP073084.1"/>
</dbReference>
<dbReference type="PROSITE" id="PS51278">
    <property type="entry name" value="GATASE_TYPE_2"/>
    <property type="match status" value="1"/>
</dbReference>
<dbReference type="HAMAP" id="MF_01931">
    <property type="entry name" value="PurF"/>
    <property type="match status" value="1"/>
</dbReference>
<dbReference type="CDD" id="cd06223">
    <property type="entry name" value="PRTases_typeI"/>
    <property type="match status" value="1"/>
</dbReference>
<protein>
    <recommendedName>
        <fullName evidence="7">Amidophosphoribosyltransferase</fullName>
        <shortName evidence="7">ATase</shortName>
        <ecNumber evidence="7">2.4.2.14</ecNumber>
    </recommendedName>
    <alternativeName>
        <fullName evidence="7">Glutamine phosphoribosylpyrophosphate amidotransferase</fullName>
        <shortName evidence="7">GPATase</shortName>
    </alternativeName>
</protein>
<evidence type="ECO:0000256" key="7">
    <source>
        <dbReference type="HAMAP-Rule" id="MF_01931"/>
    </source>
</evidence>
<dbReference type="NCBIfam" id="TIGR01134">
    <property type="entry name" value="purF"/>
    <property type="match status" value="1"/>
</dbReference>
<dbReference type="Pfam" id="PF13522">
    <property type="entry name" value="GATase_6"/>
    <property type="match status" value="1"/>
</dbReference>
<dbReference type="InterPro" id="IPR005854">
    <property type="entry name" value="PurF"/>
</dbReference>
<dbReference type="PANTHER" id="PTHR11907">
    <property type="entry name" value="AMIDOPHOSPHORIBOSYLTRANSFERASE"/>
    <property type="match status" value="1"/>
</dbReference>
<dbReference type="PIRSF" id="PIRSF000485">
    <property type="entry name" value="Amd_phspho_trans"/>
    <property type="match status" value="1"/>
</dbReference>
<comment type="function">
    <text evidence="7">Catalyzes the formation of phosphoribosylamine from phosphoribosylpyrophosphate (PRPP) and glutamine.</text>
</comment>
<dbReference type="InterPro" id="IPR017932">
    <property type="entry name" value="GATase_2_dom"/>
</dbReference>
<evidence type="ECO:0000256" key="2">
    <source>
        <dbReference type="ARBA" id="ARBA00010138"/>
    </source>
</evidence>
<evidence type="ECO:0000256" key="6">
    <source>
        <dbReference type="ARBA" id="ARBA00022962"/>
    </source>
</evidence>
<evidence type="ECO:0000256" key="8">
    <source>
        <dbReference type="PIRNR" id="PIRNR000485"/>
    </source>
</evidence>
<dbReference type="SUPFAM" id="SSF53271">
    <property type="entry name" value="PRTase-like"/>
    <property type="match status" value="1"/>
</dbReference>
<keyword evidence="11" id="KW-1185">Reference proteome</keyword>
<evidence type="ECO:0000256" key="1">
    <source>
        <dbReference type="ARBA" id="ARBA00005209"/>
    </source>
</evidence>
<dbReference type="Gene3D" id="3.40.50.2020">
    <property type="match status" value="1"/>
</dbReference>
<dbReference type="SUPFAM" id="SSF56235">
    <property type="entry name" value="N-terminal nucleophile aminohydrolases (Ntn hydrolases)"/>
    <property type="match status" value="1"/>
</dbReference>
<gene>
    <name evidence="7" type="primary">purF</name>
    <name evidence="10" type="ORF">INT76_07005</name>
</gene>
<name>A0ABX7YIM8_9STRE</name>
<dbReference type="CDD" id="cd00715">
    <property type="entry name" value="GPATase_N"/>
    <property type="match status" value="1"/>
</dbReference>
<keyword evidence="5 7" id="KW-0658">Purine biosynthesis</keyword>
<evidence type="ECO:0000256" key="5">
    <source>
        <dbReference type="ARBA" id="ARBA00022755"/>
    </source>
</evidence>
<dbReference type="InterPro" id="IPR029057">
    <property type="entry name" value="PRTase-like"/>
</dbReference>
<feature type="active site" description="Nucleophile" evidence="7">
    <location>
        <position position="12"/>
    </location>
</feature>
<keyword evidence="6 7" id="KW-0315">Glutamine amidotransferase</keyword>
<evidence type="ECO:0000256" key="4">
    <source>
        <dbReference type="ARBA" id="ARBA00022679"/>
    </source>
</evidence>
<dbReference type="InterPro" id="IPR035584">
    <property type="entry name" value="PurF_N"/>
</dbReference>